<keyword evidence="1" id="KW-1133">Transmembrane helix</keyword>
<dbReference type="GO" id="GO:0008961">
    <property type="term" value="F:phosphatidylglycerol-prolipoprotein diacylglyceryl transferase activity"/>
    <property type="evidence" value="ECO:0007669"/>
    <property type="project" value="InterPro"/>
</dbReference>
<comment type="caution">
    <text evidence="2">The sequence shown here is derived from an EMBL/GenBank/DDBJ whole genome shotgun (WGS) entry which is preliminary data.</text>
</comment>
<gene>
    <name evidence="2" type="ORF">ENN98_08480</name>
</gene>
<dbReference type="EMBL" id="DSDS01000190">
    <property type="protein sequence ID" value="HET98696.1"/>
    <property type="molecule type" value="Genomic_DNA"/>
</dbReference>
<feature type="transmembrane region" description="Helical" evidence="1">
    <location>
        <begin position="113"/>
        <end position="140"/>
    </location>
</feature>
<dbReference type="AlphaFoldDB" id="A0A7C2XPX6"/>
<sequence length="238" mass="26220">MNNMLLVIGLALVLNPLLWLYNYRIAPPGAELAILPVLAALVVAFIIGEGVGRMACLSFGCCYGKPLSRLGPRQQRLLAPFACVYAGENKKNAYADNLAGVPVVPIQLLTSLLYVNVGLLAFSLFLFGYFGAAFALAAIFSLGWRVISEQFRADYRGGGKFSAYQLVNLFNIVFCLFLLQWLPASPDAAVRLGEGAAALWHPGVLLFLQLIWILLLLYFGISRVTGVRMEFNVRWERI</sequence>
<evidence type="ECO:0000313" key="2">
    <source>
        <dbReference type="EMBL" id="HET98696.1"/>
    </source>
</evidence>
<protein>
    <recommendedName>
        <fullName evidence="3">Prolipoprotein diacylglyceryl transferase</fullName>
    </recommendedName>
</protein>
<name>A0A7C2XPX6_9BACT</name>
<feature type="transmembrane region" description="Helical" evidence="1">
    <location>
        <begin position="199"/>
        <end position="221"/>
    </location>
</feature>
<organism evidence="2">
    <name type="scientific">Desulfurivibrio alkaliphilus</name>
    <dbReference type="NCBI Taxonomy" id="427923"/>
    <lineage>
        <taxon>Bacteria</taxon>
        <taxon>Pseudomonadati</taxon>
        <taxon>Thermodesulfobacteriota</taxon>
        <taxon>Desulfobulbia</taxon>
        <taxon>Desulfobulbales</taxon>
        <taxon>Desulfobulbaceae</taxon>
        <taxon>Desulfurivibrio</taxon>
    </lineage>
</organism>
<feature type="transmembrane region" description="Helical" evidence="1">
    <location>
        <begin position="6"/>
        <end position="23"/>
    </location>
</feature>
<dbReference type="Pfam" id="PF01790">
    <property type="entry name" value="LGT"/>
    <property type="match status" value="1"/>
</dbReference>
<keyword evidence="1" id="KW-0472">Membrane</keyword>
<reference evidence="2" key="1">
    <citation type="journal article" date="2020" name="mSystems">
        <title>Genome- and Community-Level Interaction Insights into Carbon Utilization and Element Cycling Functions of Hydrothermarchaeota in Hydrothermal Sediment.</title>
        <authorList>
            <person name="Zhou Z."/>
            <person name="Liu Y."/>
            <person name="Xu W."/>
            <person name="Pan J."/>
            <person name="Luo Z.H."/>
            <person name="Li M."/>
        </authorList>
    </citation>
    <scope>NUCLEOTIDE SEQUENCE [LARGE SCALE GENOMIC DNA]</scope>
    <source>
        <strain evidence="2">SpSt-1224</strain>
    </source>
</reference>
<feature type="transmembrane region" description="Helical" evidence="1">
    <location>
        <begin position="161"/>
        <end position="179"/>
    </location>
</feature>
<accession>A0A7C2XPX6</accession>
<dbReference type="Proteomes" id="UP000885986">
    <property type="component" value="Unassembled WGS sequence"/>
</dbReference>
<evidence type="ECO:0008006" key="3">
    <source>
        <dbReference type="Google" id="ProtNLM"/>
    </source>
</evidence>
<dbReference type="GO" id="GO:0042158">
    <property type="term" value="P:lipoprotein biosynthetic process"/>
    <property type="evidence" value="ECO:0007669"/>
    <property type="project" value="InterPro"/>
</dbReference>
<dbReference type="GO" id="GO:0005886">
    <property type="term" value="C:plasma membrane"/>
    <property type="evidence" value="ECO:0007669"/>
    <property type="project" value="InterPro"/>
</dbReference>
<feature type="transmembrane region" description="Helical" evidence="1">
    <location>
        <begin position="30"/>
        <end position="48"/>
    </location>
</feature>
<proteinExistence type="predicted"/>
<dbReference type="InterPro" id="IPR001640">
    <property type="entry name" value="Lgt"/>
</dbReference>
<evidence type="ECO:0000256" key="1">
    <source>
        <dbReference type="SAM" id="Phobius"/>
    </source>
</evidence>
<keyword evidence="1" id="KW-0812">Transmembrane</keyword>